<reference evidence="10 11" key="1">
    <citation type="journal article" date="2014" name="BMC Genomics">
        <title>Comparison of environmental and isolate Sulfobacillus genomes reveals diverse carbon, sulfur, nitrogen, and hydrogen metabolisms.</title>
        <authorList>
            <person name="Justice N.B."/>
            <person name="Norman A."/>
            <person name="Brown C.T."/>
            <person name="Singh A."/>
            <person name="Thomas B.C."/>
            <person name="Banfield J.F."/>
        </authorList>
    </citation>
    <scope>NUCLEOTIDE SEQUENCE [LARGE SCALE GENOMIC DNA]</scope>
    <source>
        <strain evidence="10">AMDSBA4</strain>
    </source>
</reference>
<evidence type="ECO:0000256" key="1">
    <source>
        <dbReference type="ARBA" id="ARBA00004496"/>
    </source>
</evidence>
<evidence type="ECO:0000256" key="4">
    <source>
        <dbReference type="ARBA" id="ARBA00022490"/>
    </source>
</evidence>
<evidence type="ECO:0000313" key="10">
    <source>
        <dbReference type="EMBL" id="PSR32975.1"/>
    </source>
</evidence>
<dbReference type="Gene3D" id="3.30.990.10">
    <property type="entry name" value="Formiminotransferase, N-terminal subdomain"/>
    <property type="match status" value="1"/>
</dbReference>
<proteinExistence type="predicted"/>
<feature type="domain" description="Formiminotransferase C-terminal subdomain" evidence="8">
    <location>
        <begin position="176"/>
        <end position="290"/>
    </location>
</feature>
<dbReference type="PANTHER" id="PTHR12234:SF8">
    <property type="entry name" value="FORMIMINOTRANSFERASE-CYCLODEAMINASE"/>
    <property type="match status" value="1"/>
</dbReference>
<dbReference type="InterPro" id="IPR022384">
    <property type="entry name" value="FormiminoTrfase_cat_dom_sf"/>
</dbReference>
<dbReference type="EMBL" id="PXYW01000029">
    <property type="protein sequence ID" value="PSR32975.1"/>
    <property type="molecule type" value="Genomic_DNA"/>
</dbReference>
<keyword evidence="6" id="KW-0369">Histidine metabolism</keyword>
<evidence type="ECO:0000256" key="2">
    <source>
        <dbReference type="ARBA" id="ARBA00005082"/>
    </source>
</evidence>
<dbReference type="UniPathway" id="UPA00379">
    <property type="reaction ID" value="UER00555"/>
</dbReference>
<dbReference type="EC" id="2.1.2.5" evidence="3"/>
<dbReference type="GO" id="GO:0005542">
    <property type="term" value="F:folic acid binding"/>
    <property type="evidence" value="ECO:0007669"/>
    <property type="project" value="UniProtKB-KW"/>
</dbReference>
<dbReference type="GO" id="GO:0030409">
    <property type="term" value="F:glutamate formimidoyltransferase activity"/>
    <property type="evidence" value="ECO:0007669"/>
    <property type="project" value="UniProtKB-EC"/>
</dbReference>
<name>A0A2T2XER1_9FIRM</name>
<gene>
    <name evidence="10" type="primary">ftcD</name>
    <name evidence="10" type="ORF">C7B46_12020</name>
</gene>
<dbReference type="GO" id="GO:0005737">
    <property type="term" value="C:cytoplasm"/>
    <property type="evidence" value="ECO:0007669"/>
    <property type="project" value="UniProtKB-SubCell"/>
</dbReference>
<sequence length="313" mass="33821">MWVESIPNFSEGQNLGTLDQILQAASIDGVKVLGFEGDGDHNRSVLTIAGEGDRVVEALFRAIEVAVSTIDLTQQQGTHPRLGAVDVVPFVPLGQTPMSYAVDLAQQLGEQVATQLKVPVYLYEHAATKPEHKNLADVRRGQFEGLTERMKHDPPDFGEAIPHPTAGATVIGARWPLIAFNVFLNTSDLSVAREIAKAVRGSSGGLIGVKALAMDTVQRGRVQVSMNLVDYPKTTLPQAVELVRREAARFGVLVAYSELIGFLPAQAVVDSMRYYLQIPDFDASHIVELALAGEEFIPSKGMSSKKRGHGVQG</sequence>
<dbReference type="Proteomes" id="UP000242972">
    <property type="component" value="Unassembled WGS sequence"/>
</dbReference>
<comment type="caution">
    <text evidence="10">The sequence shown here is derived from an EMBL/GenBank/DDBJ whole genome shotgun (WGS) entry which is preliminary data.</text>
</comment>
<dbReference type="SMART" id="SM01221">
    <property type="entry name" value="FTCD"/>
    <property type="match status" value="1"/>
</dbReference>
<evidence type="ECO:0000256" key="3">
    <source>
        <dbReference type="ARBA" id="ARBA00012252"/>
    </source>
</evidence>
<dbReference type="GO" id="GO:0019556">
    <property type="term" value="P:L-histidine catabolic process to glutamate and formamide"/>
    <property type="evidence" value="ECO:0007669"/>
    <property type="project" value="UniProtKB-UniPathway"/>
</dbReference>
<dbReference type="PANTHER" id="PTHR12234">
    <property type="entry name" value="FORMIMINOTRANSFERASE-CYCLODEAMINASE"/>
    <property type="match status" value="1"/>
</dbReference>
<dbReference type="InterPro" id="IPR013802">
    <property type="entry name" value="Formiminotransferase_C"/>
</dbReference>
<evidence type="ECO:0000256" key="6">
    <source>
        <dbReference type="ARBA" id="ARBA00022808"/>
    </source>
</evidence>
<dbReference type="SUPFAM" id="SSF55116">
    <property type="entry name" value="Formiminotransferase domain of formiminotransferase-cyclodeaminase"/>
    <property type="match status" value="2"/>
</dbReference>
<dbReference type="SMART" id="SM01222">
    <property type="entry name" value="FTCD_N"/>
    <property type="match status" value="1"/>
</dbReference>
<dbReference type="InterPro" id="IPR012886">
    <property type="entry name" value="Formiminotransferase_N"/>
</dbReference>
<evidence type="ECO:0000256" key="7">
    <source>
        <dbReference type="ARBA" id="ARBA00022954"/>
    </source>
</evidence>
<evidence type="ECO:0000259" key="9">
    <source>
        <dbReference type="SMART" id="SM01222"/>
    </source>
</evidence>
<keyword evidence="7" id="KW-0290">Folate-binding</keyword>
<evidence type="ECO:0000259" key="8">
    <source>
        <dbReference type="SMART" id="SM01221"/>
    </source>
</evidence>
<dbReference type="InterPro" id="IPR037070">
    <property type="entry name" value="Formiminotransferase_C_sf"/>
</dbReference>
<protein>
    <recommendedName>
        <fullName evidence="3">glutamate formimidoyltransferase</fullName>
        <ecNumber evidence="3">2.1.2.5</ecNumber>
    </recommendedName>
</protein>
<dbReference type="InterPro" id="IPR037064">
    <property type="entry name" value="Formiminotransferase_N_sf"/>
</dbReference>
<dbReference type="Pfam" id="PF02971">
    <property type="entry name" value="FTCD"/>
    <property type="match status" value="1"/>
</dbReference>
<comment type="subcellular location">
    <subcellularLocation>
        <location evidence="1">Cytoplasm</location>
    </subcellularLocation>
</comment>
<dbReference type="Pfam" id="PF07837">
    <property type="entry name" value="FTCD_N"/>
    <property type="match status" value="1"/>
</dbReference>
<dbReference type="AlphaFoldDB" id="A0A2T2XER1"/>
<feature type="domain" description="Formiminotransferase N-terminal subdomain" evidence="9">
    <location>
        <begin position="1"/>
        <end position="175"/>
    </location>
</feature>
<keyword evidence="4" id="KW-0963">Cytoplasm</keyword>
<dbReference type="InterPro" id="IPR004227">
    <property type="entry name" value="Formiminotransferase_cat"/>
</dbReference>
<organism evidence="10 11">
    <name type="scientific">Sulfobacillus benefaciens</name>
    <dbReference type="NCBI Taxonomy" id="453960"/>
    <lineage>
        <taxon>Bacteria</taxon>
        <taxon>Bacillati</taxon>
        <taxon>Bacillota</taxon>
        <taxon>Clostridia</taxon>
        <taxon>Eubacteriales</taxon>
        <taxon>Clostridiales Family XVII. Incertae Sedis</taxon>
        <taxon>Sulfobacillus</taxon>
    </lineage>
</organism>
<dbReference type="GO" id="GO:0019557">
    <property type="term" value="P:L-histidine catabolic process to glutamate and formate"/>
    <property type="evidence" value="ECO:0007669"/>
    <property type="project" value="UniProtKB-UniPathway"/>
</dbReference>
<evidence type="ECO:0000313" key="11">
    <source>
        <dbReference type="Proteomes" id="UP000242972"/>
    </source>
</evidence>
<comment type="pathway">
    <text evidence="2">Amino-acid degradation; L-histidine degradation into L-glutamate; L-glutamate from N-formimidoyl-L-glutamate (transferase route): step 1/1.</text>
</comment>
<dbReference type="NCBIfam" id="TIGR02024">
    <property type="entry name" value="FtcD"/>
    <property type="match status" value="1"/>
</dbReference>
<evidence type="ECO:0000256" key="5">
    <source>
        <dbReference type="ARBA" id="ARBA00022679"/>
    </source>
</evidence>
<accession>A0A2T2XER1</accession>
<dbReference type="Gene3D" id="3.30.70.670">
    <property type="entry name" value="Formiminotransferase, C-terminal subdomain"/>
    <property type="match status" value="1"/>
</dbReference>
<keyword evidence="5 10" id="KW-0808">Transferase</keyword>
<dbReference type="InterPro" id="IPR051623">
    <property type="entry name" value="FTCD"/>
</dbReference>